<feature type="compositionally biased region" description="Basic and acidic residues" evidence="1">
    <location>
        <begin position="266"/>
        <end position="278"/>
    </location>
</feature>
<gene>
    <name evidence="2" type="ORF">QQX98_012050</name>
</gene>
<evidence type="ECO:0000256" key="1">
    <source>
        <dbReference type="SAM" id="MobiDB-lite"/>
    </source>
</evidence>
<comment type="caution">
    <text evidence="2">The sequence shown here is derived from an EMBL/GenBank/DDBJ whole genome shotgun (WGS) entry which is preliminary data.</text>
</comment>
<proteinExistence type="predicted"/>
<dbReference type="Proteomes" id="UP001498476">
    <property type="component" value="Unassembled WGS sequence"/>
</dbReference>
<accession>A0ABR1GK23</accession>
<feature type="compositionally biased region" description="Polar residues" evidence="1">
    <location>
        <begin position="179"/>
        <end position="188"/>
    </location>
</feature>
<evidence type="ECO:0000313" key="3">
    <source>
        <dbReference type="Proteomes" id="UP001498476"/>
    </source>
</evidence>
<organism evidence="2 3">
    <name type="scientific">Neonectria punicea</name>
    <dbReference type="NCBI Taxonomy" id="979145"/>
    <lineage>
        <taxon>Eukaryota</taxon>
        <taxon>Fungi</taxon>
        <taxon>Dikarya</taxon>
        <taxon>Ascomycota</taxon>
        <taxon>Pezizomycotina</taxon>
        <taxon>Sordariomycetes</taxon>
        <taxon>Hypocreomycetidae</taxon>
        <taxon>Hypocreales</taxon>
        <taxon>Nectriaceae</taxon>
        <taxon>Neonectria</taxon>
    </lineage>
</organism>
<evidence type="ECO:0000313" key="2">
    <source>
        <dbReference type="EMBL" id="KAK7398572.1"/>
    </source>
</evidence>
<feature type="compositionally biased region" description="Basic and acidic residues" evidence="1">
    <location>
        <begin position="62"/>
        <end position="72"/>
    </location>
</feature>
<reference evidence="2 3" key="1">
    <citation type="journal article" date="2025" name="Microbiol. Resour. Announc.">
        <title>Draft genome sequences for Neonectria magnoliae and Neonectria punicea, canker pathogens of Liriodendron tulipifera and Acer saccharum in West Virginia.</title>
        <authorList>
            <person name="Petronek H.M."/>
            <person name="Kasson M.T."/>
            <person name="Metheny A.M."/>
            <person name="Stauder C.M."/>
            <person name="Lovett B."/>
            <person name="Lynch S.C."/>
            <person name="Garnas J.R."/>
            <person name="Kasson L.R."/>
            <person name="Stajich J.E."/>
        </authorList>
    </citation>
    <scope>NUCLEOTIDE SEQUENCE [LARGE SCALE GENOMIC DNA]</scope>
    <source>
        <strain evidence="2 3">NRRL 64653</strain>
    </source>
</reference>
<feature type="compositionally biased region" description="Polar residues" evidence="1">
    <location>
        <begin position="145"/>
        <end position="163"/>
    </location>
</feature>
<protein>
    <submittedName>
        <fullName evidence="2">Uncharacterized protein</fullName>
    </submittedName>
</protein>
<feature type="compositionally biased region" description="Acidic residues" evidence="1">
    <location>
        <begin position="281"/>
        <end position="292"/>
    </location>
</feature>
<feature type="compositionally biased region" description="Low complexity" evidence="1">
    <location>
        <begin position="42"/>
        <end position="61"/>
    </location>
</feature>
<sequence length="377" mass="42014">MILTMAENTPMEDPGRDLDAELQNEAAKADDAEQHAAEDKTAATNDNTTAAIDNNTPANDTTIRENPSEKKSAITGPLRTKPHDSPRTSATPAPLRTKHHDSSQTQLRSPKGSTTGKTAETTPKLTVRRTLRPDRLGEVEAAAAEQNNTPGRQSSTTDGQTITGFAGNMKLGTTAMLKKTSQQGQSIFGPTDDRSTMNDHERQEEAEQDVEDQNRELRNEVGHRYYSILKGRYHSAYAKDPNASEYYRDYMSEQVASEDEQSVEYNELRDNESEDRGSGIDYDDLEDGSEPETYDTVKASGKVPYNNPTKFTLYIIAHMKAMKHNTHRSILKRYKIKHLLHAQDLPGLAKRSSNLKRQQNLTACTIQMCGDARRQGQ</sequence>
<dbReference type="EMBL" id="JAZAVJ010000325">
    <property type="protein sequence ID" value="KAK7398572.1"/>
    <property type="molecule type" value="Genomic_DNA"/>
</dbReference>
<feature type="compositionally biased region" description="Basic and acidic residues" evidence="1">
    <location>
        <begin position="191"/>
        <end position="205"/>
    </location>
</feature>
<name>A0ABR1GK23_9HYPO</name>
<keyword evidence="3" id="KW-1185">Reference proteome</keyword>
<feature type="compositionally biased region" description="Basic and acidic residues" evidence="1">
    <location>
        <begin position="27"/>
        <end position="41"/>
    </location>
</feature>
<feature type="compositionally biased region" description="Polar residues" evidence="1">
    <location>
        <begin position="103"/>
        <end position="124"/>
    </location>
</feature>
<feature type="region of interest" description="Disordered" evidence="1">
    <location>
        <begin position="255"/>
        <end position="292"/>
    </location>
</feature>
<feature type="region of interest" description="Disordered" evidence="1">
    <location>
        <begin position="1"/>
        <end position="218"/>
    </location>
</feature>